<evidence type="ECO:0000256" key="2">
    <source>
        <dbReference type="SAM" id="MobiDB-lite"/>
    </source>
</evidence>
<dbReference type="Proteomes" id="UP000663845">
    <property type="component" value="Unassembled WGS sequence"/>
</dbReference>
<reference evidence="3" key="1">
    <citation type="submission" date="2021-02" db="EMBL/GenBank/DDBJ databases">
        <authorList>
            <person name="Nowell W R."/>
        </authorList>
    </citation>
    <scope>NUCLEOTIDE SEQUENCE</scope>
</reference>
<evidence type="ECO:0000313" key="3">
    <source>
        <dbReference type="EMBL" id="CAF0907528.1"/>
    </source>
</evidence>
<organism evidence="3 5">
    <name type="scientific">Adineta steineri</name>
    <dbReference type="NCBI Taxonomy" id="433720"/>
    <lineage>
        <taxon>Eukaryota</taxon>
        <taxon>Metazoa</taxon>
        <taxon>Spiralia</taxon>
        <taxon>Gnathifera</taxon>
        <taxon>Rotifera</taxon>
        <taxon>Eurotatoria</taxon>
        <taxon>Bdelloidea</taxon>
        <taxon>Adinetida</taxon>
        <taxon>Adinetidae</taxon>
        <taxon>Adineta</taxon>
    </lineage>
</organism>
<protein>
    <submittedName>
        <fullName evidence="3">Uncharacterized protein</fullName>
    </submittedName>
</protein>
<dbReference type="Proteomes" id="UP000663844">
    <property type="component" value="Unassembled WGS sequence"/>
</dbReference>
<comment type="caution">
    <text evidence="3">The sequence shown here is derived from an EMBL/GenBank/DDBJ whole genome shotgun (WGS) entry which is preliminary data.</text>
</comment>
<proteinExistence type="inferred from homology"/>
<evidence type="ECO:0000313" key="4">
    <source>
        <dbReference type="EMBL" id="CAF4076180.1"/>
    </source>
</evidence>
<evidence type="ECO:0000313" key="5">
    <source>
        <dbReference type="Proteomes" id="UP000663845"/>
    </source>
</evidence>
<dbReference type="InterPro" id="IPR006461">
    <property type="entry name" value="PLAC_motif_containing"/>
</dbReference>
<dbReference type="PANTHER" id="PTHR15907">
    <property type="entry name" value="DUF614 FAMILY PROTEIN-RELATED"/>
    <property type="match status" value="1"/>
</dbReference>
<sequence length="152" mass="16616">MTQPWNESLFGCFDDCGSCCYGCCCTPCLFGQNAEKIDGSNCCLCCLGYSILSSFYMCWLPHYMKRQALRENYNLVEEPSCGDLPTTICCSPCALCQEARFLERQAQTGGNFTRGAQTGGNFTRGAQTGGNFTRGAQTGGNFTRGAQTHQPR</sequence>
<dbReference type="AlphaFoldDB" id="A0A814A6B8"/>
<accession>A0A814A6B8</accession>
<dbReference type="NCBIfam" id="TIGR01571">
    <property type="entry name" value="A_thal_Cys_rich"/>
    <property type="match status" value="1"/>
</dbReference>
<dbReference type="Pfam" id="PF04749">
    <property type="entry name" value="PLAC8"/>
    <property type="match status" value="1"/>
</dbReference>
<dbReference type="EMBL" id="CAJNOG010000081">
    <property type="protein sequence ID" value="CAF0907528.1"/>
    <property type="molecule type" value="Genomic_DNA"/>
</dbReference>
<evidence type="ECO:0000256" key="1">
    <source>
        <dbReference type="ARBA" id="ARBA00009024"/>
    </source>
</evidence>
<name>A0A814A6B8_9BILA</name>
<gene>
    <name evidence="3" type="ORF">JYZ213_LOCUS10893</name>
    <name evidence="4" type="ORF">OXD698_LOCUS34012</name>
</gene>
<feature type="region of interest" description="Disordered" evidence="2">
    <location>
        <begin position="129"/>
        <end position="152"/>
    </location>
</feature>
<comment type="similarity">
    <text evidence="1">Belongs to the cornifelin family.</text>
</comment>
<dbReference type="EMBL" id="CAJOAZ010004815">
    <property type="protein sequence ID" value="CAF4076180.1"/>
    <property type="molecule type" value="Genomic_DNA"/>
</dbReference>